<evidence type="ECO:0000313" key="2">
    <source>
        <dbReference type="Proteomes" id="UP001501508"/>
    </source>
</evidence>
<gene>
    <name evidence="1" type="ORF">GCM10023091_31410</name>
</gene>
<organism evidence="1 2">
    <name type="scientific">Ravibacter arvi</name>
    <dbReference type="NCBI Taxonomy" id="2051041"/>
    <lineage>
        <taxon>Bacteria</taxon>
        <taxon>Pseudomonadati</taxon>
        <taxon>Bacteroidota</taxon>
        <taxon>Cytophagia</taxon>
        <taxon>Cytophagales</taxon>
        <taxon>Spirosomataceae</taxon>
        <taxon>Ravibacter</taxon>
    </lineage>
</organism>
<proteinExistence type="predicted"/>
<reference evidence="2" key="1">
    <citation type="journal article" date="2019" name="Int. J. Syst. Evol. Microbiol.">
        <title>The Global Catalogue of Microorganisms (GCM) 10K type strain sequencing project: providing services to taxonomists for standard genome sequencing and annotation.</title>
        <authorList>
            <consortium name="The Broad Institute Genomics Platform"/>
            <consortium name="The Broad Institute Genome Sequencing Center for Infectious Disease"/>
            <person name="Wu L."/>
            <person name="Ma J."/>
        </authorList>
    </citation>
    <scope>NUCLEOTIDE SEQUENCE [LARGE SCALE GENOMIC DNA]</scope>
    <source>
        <strain evidence="2">JCM 31920</strain>
    </source>
</reference>
<sequence length="169" mass="18911">MENLDNFSLLAIQRFLEEIGIEVIFTSLTEDTFLPGIKIDRGKLLVDKSRLLYVGDLLHEAGHIALLEPGERLLRSGDLTGQENQEAIEMAVIAWSFAASLEAGIDPAVVFHNSGYHGGGKNILENFKDGRYFGVPILEWLGLTDRPAATGPEERFVYPKMRRWIRNVA</sequence>
<dbReference type="EMBL" id="BAABEY010000029">
    <property type="protein sequence ID" value="GAA4443242.1"/>
    <property type="molecule type" value="Genomic_DNA"/>
</dbReference>
<comment type="caution">
    <text evidence="1">The sequence shown here is derived from an EMBL/GenBank/DDBJ whole genome shotgun (WGS) entry which is preliminary data.</text>
</comment>
<accession>A0ABP8M321</accession>
<evidence type="ECO:0008006" key="3">
    <source>
        <dbReference type="Google" id="ProtNLM"/>
    </source>
</evidence>
<protein>
    <recommendedName>
        <fullName evidence="3">IrrE N-terminal-like domain-containing protein</fullName>
    </recommendedName>
</protein>
<dbReference type="RefSeq" id="WP_345030926.1">
    <property type="nucleotide sequence ID" value="NZ_BAABEY010000029.1"/>
</dbReference>
<keyword evidence="2" id="KW-1185">Reference proteome</keyword>
<evidence type="ECO:0000313" key="1">
    <source>
        <dbReference type="EMBL" id="GAA4443242.1"/>
    </source>
</evidence>
<name>A0ABP8M321_9BACT</name>
<dbReference type="Proteomes" id="UP001501508">
    <property type="component" value="Unassembled WGS sequence"/>
</dbReference>